<accession>A0ABS4FVY2</accession>
<dbReference type="EMBL" id="JAGGKG010000018">
    <property type="protein sequence ID" value="MBP1906740.1"/>
    <property type="molecule type" value="Genomic_DNA"/>
</dbReference>
<organism evidence="7 8">
    <name type="scientific">Paenibacillus turicensis</name>
    <dbReference type="NCBI Taxonomy" id="160487"/>
    <lineage>
        <taxon>Bacteria</taxon>
        <taxon>Bacillati</taxon>
        <taxon>Bacillota</taxon>
        <taxon>Bacilli</taxon>
        <taxon>Bacillales</taxon>
        <taxon>Paenibacillaceae</taxon>
        <taxon>Paenibacillus</taxon>
    </lineage>
</organism>
<evidence type="ECO:0000256" key="5">
    <source>
        <dbReference type="SAM" id="SignalP"/>
    </source>
</evidence>
<keyword evidence="4 5" id="KW-0732">Signal</keyword>
<feature type="signal peptide" evidence="5">
    <location>
        <begin position="1"/>
        <end position="22"/>
    </location>
</feature>
<evidence type="ECO:0000313" key="7">
    <source>
        <dbReference type="EMBL" id="MBP1906740.1"/>
    </source>
</evidence>
<dbReference type="InterPro" id="IPR051313">
    <property type="entry name" value="Bact_iron-sidero_bind"/>
</dbReference>
<comment type="similarity">
    <text evidence="2">Belongs to the bacterial solute-binding protein 8 family.</text>
</comment>
<keyword evidence="8" id="KW-1185">Reference proteome</keyword>
<gene>
    <name evidence="7" type="ORF">J2Z32_003404</name>
</gene>
<dbReference type="PROSITE" id="PS51257">
    <property type="entry name" value="PROKAR_LIPOPROTEIN"/>
    <property type="match status" value="1"/>
</dbReference>
<reference evidence="7 8" key="1">
    <citation type="submission" date="2021-03" db="EMBL/GenBank/DDBJ databases">
        <title>Genomic Encyclopedia of Type Strains, Phase IV (KMG-IV): sequencing the most valuable type-strain genomes for metagenomic binning, comparative biology and taxonomic classification.</title>
        <authorList>
            <person name="Goeker M."/>
        </authorList>
    </citation>
    <scope>NUCLEOTIDE SEQUENCE [LARGE SCALE GENOMIC DNA]</scope>
    <source>
        <strain evidence="7 8">DSM 14349</strain>
    </source>
</reference>
<dbReference type="Pfam" id="PF01497">
    <property type="entry name" value="Peripla_BP_2"/>
    <property type="match status" value="1"/>
</dbReference>
<evidence type="ECO:0000256" key="1">
    <source>
        <dbReference type="ARBA" id="ARBA00004196"/>
    </source>
</evidence>
<dbReference type="Gene3D" id="3.40.50.1980">
    <property type="entry name" value="Nitrogenase molybdenum iron protein domain"/>
    <property type="match status" value="2"/>
</dbReference>
<evidence type="ECO:0000256" key="3">
    <source>
        <dbReference type="ARBA" id="ARBA00022448"/>
    </source>
</evidence>
<dbReference type="Proteomes" id="UP001519272">
    <property type="component" value="Unassembled WGS sequence"/>
</dbReference>
<comment type="caution">
    <text evidence="7">The sequence shown here is derived from an EMBL/GenBank/DDBJ whole genome shotgun (WGS) entry which is preliminary data.</text>
</comment>
<evidence type="ECO:0000256" key="4">
    <source>
        <dbReference type="ARBA" id="ARBA00022729"/>
    </source>
</evidence>
<feature type="domain" description="Fe/B12 periplasmic-binding" evidence="6">
    <location>
        <begin position="64"/>
        <end position="320"/>
    </location>
</feature>
<dbReference type="SUPFAM" id="SSF53807">
    <property type="entry name" value="Helical backbone' metal receptor"/>
    <property type="match status" value="1"/>
</dbReference>
<dbReference type="RefSeq" id="WP_210090340.1">
    <property type="nucleotide sequence ID" value="NZ_JAGGKG010000018.1"/>
</dbReference>
<evidence type="ECO:0000313" key="8">
    <source>
        <dbReference type="Proteomes" id="UP001519272"/>
    </source>
</evidence>
<dbReference type="CDD" id="cd01146">
    <property type="entry name" value="FhuD"/>
    <property type="match status" value="1"/>
</dbReference>
<name>A0ABS4FVY2_9BACL</name>
<evidence type="ECO:0000259" key="6">
    <source>
        <dbReference type="PROSITE" id="PS50983"/>
    </source>
</evidence>
<proteinExistence type="inferred from homology"/>
<evidence type="ECO:0000256" key="2">
    <source>
        <dbReference type="ARBA" id="ARBA00008814"/>
    </source>
</evidence>
<comment type="subcellular location">
    <subcellularLocation>
        <location evidence="1">Cell envelope</location>
    </subcellularLocation>
</comment>
<protein>
    <submittedName>
        <fullName evidence="7">Iron complex transport system substrate-binding protein</fullName>
    </submittedName>
</protein>
<keyword evidence="3" id="KW-0813">Transport</keyword>
<dbReference type="InterPro" id="IPR002491">
    <property type="entry name" value="ABC_transptr_periplasmic_BD"/>
</dbReference>
<dbReference type="PANTHER" id="PTHR30532">
    <property type="entry name" value="IRON III DICITRATE-BINDING PERIPLASMIC PROTEIN"/>
    <property type="match status" value="1"/>
</dbReference>
<sequence length="320" mass="35416">MAFRSKIITLAFVLLLSGLLTACGTTTQSQSSQADNSNKGSASANVTAIDHKAGTTKITGVPKRIAVMEYGLLATVLSLGETPIAYTDDGKQDTLQELGFLDKIKGYTSIGTRQQPNLELLRTAKPDLIIGDYARHKDIYNELSNIAPTLLLPDTKATYEDAIQNELIIGQALHKDTEARAYVEAHQAKLQEVVSKAPKDKSYLIAALGEKVINPRTNLFFQPNMLQSAGLNYALTAADKKETARKVDLEQMLEIDPDILFVTNEQFLEKWESDPLYKQLKAVQNNHVFVVSHSKWSFNRSLYGANVVLDEFEALLPKMK</sequence>
<dbReference type="PANTHER" id="PTHR30532:SF29">
    <property type="entry name" value="FE(3+) DICITRATE-BINDING PERIPLASMIC PROTEIN"/>
    <property type="match status" value="1"/>
</dbReference>
<dbReference type="PROSITE" id="PS50983">
    <property type="entry name" value="FE_B12_PBP"/>
    <property type="match status" value="1"/>
</dbReference>
<feature type="chain" id="PRO_5047015572" evidence="5">
    <location>
        <begin position="23"/>
        <end position="320"/>
    </location>
</feature>